<feature type="transmembrane region" description="Helical" evidence="1">
    <location>
        <begin position="43"/>
        <end position="65"/>
    </location>
</feature>
<keyword evidence="1" id="KW-0472">Membrane</keyword>
<gene>
    <name evidence="2" type="ORF">KWG56_12315</name>
</gene>
<dbReference type="EMBL" id="CP080034">
    <property type="protein sequence ID" value="QYC09383.1"/>
    <property type="molecule type" value="Genomic_DNA"/>
</dbReference>
<accession>A0ABX8TDX0</accession>
<evidence type="ECO:0000313" key="3">
    <source>
        <dbReference type="Proteomes" id="UP000824334"/>
    </source>
</evidence>
<proteinExistence type="predicted"/>
<dbReference type="GeneID" id="94376059"/>
<keyword evidence="1" id="KW-1133">Transmembrane helix</keyword>
<evidence type="ECO:0000313" key="2">
    <source>
        <dbReference type="EMBL" id="QYC09383.1"/>
    </source>
</evidence>
<sequence>MSDDIDKMIGRDPPVGFDDLTGLEGRVWRRIGERRERMRMDRVRIAAVAAAVALGALNGGAVRLASPPEPSEMRVFTVASGLSPLTSLDARG</sequence>
<reference evidence="2 3" key="1">
    <citation type="submission" date="2021-07" db="EMBL/GenBank/DDBJ databases">
        <title>Isolation and characterization of bacteria from a gold mining with a capacity of golden bioaccumulation.</title>
        <authorList>
            <person name="Yang X.J."/>
        </authorList>
    </citation>
    <scope>NUCLEOTIDE SEQUENCE [LARGE SCALE GENOMIC DNA]</scope>
    <source>
        <strain evidence="2 3">Au29</strain>
    </source>
</reference>
<dbReference type="Proteomes" id="UP000824334">
    <property type="component" value="Chromosome"/>
</dbReference>
<protein>
    <submittedName>
        <fullName evidence="2">Uncharacterized protein</fullName>
    </submittedName>
</protein>
<name>A0ABX8TDX0_9CAUL</name>
<keyword evidence="1" id="KW-0812">Transmembrane</keyword>
<keyword evidence="3" id="KW-1185">Reference proteome</keyword>
<organism evidence="2 3">
    <name type="scientific">Brevundimonas nasdae</name>
    <dbReference type="NCBI Taxonomy" id="172043"/>
    <lineage>
        <taxon>Bacteria</taxon>
        <taxon>Pseudomonadati</taxon>
        <taxon>Pseudomonadota</taxon>
        <taxon>Alphaproteobacteria</taxon>
        <taxon>Caulobacterales</taxon>
        <taxon>Caulobacteraceae</taxon>
        <taxon>Brevundimonas</taxon>
    </lineage>
</organism>
<dbReference type="RefSeq" id="WP_219354977.1">
    <property type="nucleotide sequence ID" value="NZ_CP080034.1"/>
</dbReference>
<evidence type="ECO:0000256" key="1">
    <source>
        <dbReference type="SAM" id="Phobius"/>
    </source>
</evidence>